<organism evidence="1">
    <name type="scientific">Salix viminalis</name>
    <name type="common">Common osier</name>
    <name type="synonym">Basket willow</name>
    <dbReference type="NCBI Taxonomy" id="40686"/>
    <lineage>
        <taxon>Eukaryota</taxon>
        <taxon>Viridiplantae</taxon>
        <taxon>Streptophyta</taxon>
        <taxon>Embryophyta</taxon>
        <taxon>Tracheophyta</taxon>
        <taxon>Spermatophyta</taxon>
        <taxon>Magnoliopsida</taxon>
        <taxon>eudicotyledons</taxon>
        <taxon>Gunneridae</taxon>
        <taxon>Pentapetalae</taxon>
        <taxon>rosids</taxon>
        <taxon>fabids</taxon>
        <taxon>Malpighiales</taxon>
        <taxon>Salicaceae</taxon>
        <taxon>Saliceae</taxon>
        <taxon>Salix</taxon>
    </lineage>
</organism>
<sequence length="70" mass="7954">MEWTTGTDPNTSNFFLNQVLSQIQIQPLSLCPSVCFSTLLLPLIYNRLNQSPVTSDLNSLFLVAEIRSWH</sequence>
<proteinExistence type="predicted"/>
<accession>A0A6N2KWU5</accession>
<gene>
    <name evidence="1" type="ORF">SVIM_LOCUS109152</name>
</gene>
<evidence type="ECO:0000313" key="1">
    <source>
        <dbReference type="EMBL" id="VFU29605.1"/>
    </source>
</evidence>
<dbReference type="EMBL" id="CAADRP010000557">
    <property type="protein sequence ID" value="VFU29605.1"/>
    <property type="molecule type" value="Genomic_DNA"/>
</dbReference>
<protein>
    <submittedName>
        <fullName evidence="1">Uncharacterized protein</fullName>
    </submittedName>
</protein>
<reference evidence="1" key="1">
    <citation type="submission" date="2019-03" db="EMBL/GenBank/DDBJ databases">
        <authorList>
            <person name="Mank J."/>
            <person name="Almeida P."/>
        </authorList>
    </citation>
    <scope>NUCLEOTIDE SEQUENCE</scope>
    <source>
        <strain evidence="1">78183</strain>
    </source>
</reference>
<name>A0A6N2KWU5_SALVM</name>
<dbReference type="AlphaFoldDB" id="A0A6N2KWU5"/>